<sequence length="37" mass="3809">MASSVAFPHDFAFDPAYGYDAPDALLGIPAPPAPDGF</sequence>
<name>A0A6G3XNR4_9ACTN</name>
<feature type="non-terminal residue" evidence="1">
    <location>
        <position position="37"/>
    </location>
</feature>
<proteinExistence type="predicted"/>
<comment type="caution">
    <text evidence="1">The sequence shown here is derived from an EMBL/GenBank/DDBJ whole genome shotgun (WGS) entry which is preliminary data.</text>
</comment>
<accession>A0A6G3XNR4</accession>
<organism evidence="1">
    <name type="scientific">Streptomyces sp. SID7499</name>
    <dbReference type="NCBI Taxonomy" id="2706086"/>
    <lineage>
        <taxon>Bacteria</taxon>
        <taxon>Bacillati</taxon>
        <taxon>Actinomycetota</taxon>
        <taxon>Actinomycetes</taxon>
        <taxon>Kitasatosporales</taxon>
        <taxon>Streptomycetaceae</taxon>
        <taxon>Streptomyces</taxon>
    </lineage>
</organism>
<reference evidence="1" key="1">
    <citation type="submission" date="2020-01" db="EMBL/GenBank/DDBJ databases">
        <title>Insect and environment-associated Actinomycetes.</title>
        <authorList>
            <person name="Currrie C."/>
            <person name="Chevrette M."/>
            <person name="Carlson C."/>
            <person name="Stubbendieck R."/>
            <person name="Wendt-Pienkowski E."/>
        </authorList>
    </citation>
    <scope>NUCLEOTIDE SEQUENCE</scope>
    <source>
        <strain evidence="1">SID7499</strain>
    </source>
</reference>
<gene>
    <name evidence="1" type="ORF">G3M58_74565</name>
</gene>
<dbReference type="EMBL" id="JAAGMN010007907">
    <property type="protein sequence ID" value="NEE19381.1"/>
    <property type="molecule type" value="Genomic_DNA"/>
</dbReference>
<dbReference type="AlphaFoldDB" id="A0A6G3XNR4"/>
<evidence type="ECO:0000313" key="1">
    <source>
        <dbReference type="EMBL" id="NEE19381.1"/>
    </source>
</evidence>
<protein>
    <submittedName>
        <fullName evidence="1">Acetylxylan esterase</fullName>
    </submittedName>
</protein>